<dbReference type="PANTHER" id="PTHR10151:SF120">
    <property type="entry name" value="BIS(5'-ADENOSYL)-TRIPHOSPHATASE"/>
    <property type="match status" value="1"/>
</dbReference>
<dbReference type="PANTHER" id="PTHR10151">
    <property type="entry name" value="ECTONUCLEOTIDE PYROPHOSPHATASE/PHOSPHODIESTERASE"/>
    <property type="match status" value="1"/>
</dbReference>
<evidence type="ECO:0000313" key="1">
    <source>
        <dbReference type="EMBL" id="MBD2319705.1"/>
    </source>
</evidence>
<dbReference type="Proteomes" id="UP000618445">
    <property type="component" value="Unassembled WGS sequence"/>
</dbReference>
<reference evidence="1 2" key="1">
    <citation type="journal article" date="2020" name="ISME J.">
        <title>Comparative genomics reveals insights into cyanobacterial evolution and habitat adaptation.</title>
        <authorList>
            <person name="Chen M.Y."/>
            <person name="Teng W.K."/>
            <person name="Zhao L."/>
            <person name="Hu C.X."/>
            <person name="Zhou Y.K."/>
            <person name="Han B.P."/>
            <person name="Song L.R."/>
            <person name="Shu W.S."/>
        </authorList>
    </citation>
    <scope>NUCLEOTIDE SEQUENCE [LARGE SCALE GENOMIC DNA]</scope>
    <source>
        <strain evidence="1 2">FACHB-1050</strain>
    </source>
</reference>
<proteinExistence type="predicted"/>
<sequence length="468" mass="51389">MANSSFPNVTAIAENALLERQSLPPELLEAETVRPSYDGLGLANVPALAMHWLGIDKMPASIATLPPFNPSLLENPAVTEAWEAWQQQDEINHVVLLIMDAFGYDQLQTVMADGDAPGLAIACGSPQAFFIPATSVFPSTTATALTSAATAHAPAQHGIMGTRAYVREVGSIVNFLRWTPSLSPTSTPYPDSQLNPDTFVPVPNLYLTLEDAGVDVGIVNWRNFRGTSVSRFTTGGAQAGKKGYVDYLTASDGFVHLRNRLLNLQEKSLQEKPKSFTHIYIPNLDSAAHRYGPLSDCYRAEVATLDFALKRELFEPLRGRSDIVLLLVADHGQRMIDPDKVLWLNHHPELTKCLCATATGESQARFLHVRSGQEESAIAYIQTHLRDRFLAIPKDKAIHLGLFGLPEQPPTEEMGDRIGDLILIPQNGWSCFQHVGETKPEDCQTTLIGIHGGVTRAEMLIPFLAYRF</sequence>
<dbReference type="Gene3D" id="3.40.720.10">
    <property type="entry name" value="Alkaline Phosphatase, subunit A"/>
    <property type="match status" value="1"/>
</dbReference>
<keyword evidence="2" id="KW-1185">Reference proteome</keyword>
<dbReference type="EMBL" id="JACJQY010000062">
    <property type="protein sequence ID" value="MBD2319705.1"/>
    <property type="molecule type" value="Genomic_DNA"/>
</dbReference>
<protein>
    <submittedName>
        <fullName evidence="1">Alkaline phosphatase family protein</fullName>
    </submittedName>
</protein>
<organism evidence="1 2">
    <name type="scientific">Phormidium tenue FACHB-1050</name>
    <dbReference type="NCBI Taxonomy" id="2692857"/>
    <lineage>
        <taxon>Bacteria</taxon>
        <taxon>Bacillati</taxon>
        <taxon>Cyanobacteriota</taxon>
        <taxon>Cyanophyceae</taxon>
        <taxon>Oscillatoriophycideae</taxon>
        <taxon>Oscillatoriales</taxon>
        <taxon>Oscillatoriaceae</taxon>
        <taxon>Phormidium</taxon>
    </lineage>
</organism>
<evidence type="ECO:0000313" key="2">
    <source>
        <dbReference type="Proteomes" id="UP000618445"/>
    </source>
</evidence>
<dbReference type="InterPro" id="IPR017850">
    <property type="entry name" value="Alkaline_phosphatase_core_sf"/>
</dbReference>
<dbReference type="RefSeq" id="WP_190581979.1">
    <property type="nucleotide sequence ID" value="NZ_CAWPQU010000059.1"/>
</dbReference>
<accession>A0ABR8CH61</accession>
<gene>
    <name evidence="1" type="ORF">H6G05_23060</name>
</gene>
<dbReference type="SUPFAM" id="SSF53649">
    <property type="entry name" value="Alkaline phosphatase-like"/>
    <property type="match status" value="1"/>
</dbReference>
<dbReference type="InterPro" id="IPR002591">
    <property type="entry name" value="Phosphodiest/P_Trfase"/>
</dbReference>
<name>A0ABR8CH61_9CYAN</name>
<dbReference type="Pfam" id="PF01663">
    <property type="entry name" value="Phosphodiest"/>
    <property type="match status" value="1"/>
</dbReference>
<comment type="caution">
    <text evidence="1">The sequence shown here is derived from an EMBL/GenBank/DDBJ whole genome shotgun (WGS) entry which is preliminary data.</text>
</comment>